<proteinExistence type="inferred from homology"/>
<name>A0AAU8AVU7_9VIRU</name>
<dbReference type="InterPro" id="IPR003514">
    <property type="entry name" value="Microviridae_protein_F"/>
</dbReference>
<evidence type="ECO:0000256" key="3">
    <source>
        <dbReference type="ARBA" id="ARBA00022431"/>
    </source>
</evidence>
<evidence type="ECO:0000313" key="6">
    <source>
        <dbReference type="EMBL" id="XCD03837.1"/>
    </source>
</evidence>
<dbReference type="SUPFAM" id="SSF88645">
    <property type="entry name" value="ssDNA viruses"/>
    <property type="match status" value="2"/>
</dbReference>
<dbReference type="GO" id="GO:0005198">
    <property type="term" value="F:structural molecule activity"/>
    <property type="evidence" value="ECO:0007669"/>
    <property type="project" value="InterPro"/>
</dbReference>
<comment type="similarity">
    <text evidence="2">Belongs to the microviridae F protein family.</text>
</comment>
<keyword evidence="5" id="KW-0946">Virion</keyword>
<dbReference type="Gene3D" id="2.60.169.10">
    <property type="entry name" value="Microviridae F protein"/>
    <property type="match status" value="2"/>
</dbReference>
<evidence type="ECO:0000256" key="2">
    <source>
        <dbReference type="ARBA" id="ARBA00009963"/>
    </source>
</evidence>
<organism evidence="6">
    <name type="scientific">Dulem virus 247</name>
    <dbReference type="NCBI Taxonomy" id="3145724"/>
    <lineage>
        <taxon>Viruses</taxon>
        <taxon>Monodnaviria</taxon>
        <taxon>Sangervirae</taxon>
        <taxon>Phixviricota</taxon>
        <taxon>Malgrandaviricetes</taxon>
        <taxon>Petitvirales</taxon>
        <taxon>Microviridae</taxon>
        <taxon>Microvirus</taxon>
    </lineage>
</organism>
<dbReference type="EMBL" id="PP511389">
    <property type="protein sequence ID" value="XCD03837.1"/>
    <property type="molecule type" value="Genomic_DNA"/>
</dbReference>
<dbReference type="Pfam" id="PF02305">
    <property type="entry name" value="Phage_F"/>
    <property type="match status" value="2"/>
</dbReference>
<keyword evidence="4" id="KW-0167">Capsid protein</keyword>
<reference evidence="6" key="1">
    <citation type="submission" date="2024-03" db="EMBL/GenBank/DDBJ databases">
        <title>Diverse circular DNA viruses in blood, oral, and fecal samples of captive lemurs.</title>
        <authorList>
            <person name="Paietta E.N."/>
            <person name="Kraberger S."/>
            <person name="Lund M.C."/>
            <person name="Custer J.M."/>
            <person name="Vargas K.M."/>
            <person name="Ehmke E.E."/>
            <person name="Yoder A.D."/>
            <person name="Varsani A."/>
        </authorList>
    </citation>
    <scope>NUCLEOTIDE SEQUENCE</scope>
    <source>
        <strain evidence="6">Duke_21_35</strain>
    </source>
</reference>
<protein>
    <submittedName>
        <fullName evidence="6">Major capsid protein</fullName>
    </submittedName>
</protein>
<dbReference type="GO" id="GO:0039615">
    <property type="term" value="C:T=1 icosahedral viral capsid"/>
    <property type="evidence" value="ECO:0007669"/>
    <property type="project" value="UniProtKB-KW"/>
</dbReference>
<evidence type="ECO:0000256" key="5">
    <source>
        <dbReference type="ARBA" id="ARBA00022844"/>
    </source>
</evidence>
<evidence type="ECO:0000256" key="4">
    <source>
        <dbReference type="ARBA" id="ARBA00022561"/>
    </source>
</evidence>
<keyword evidence="3" id="KW-1140">T=1 icosahedral capsid protein</keyword>
<evidence type="ECO:0000256" key="1">
    <source>
        <dbReference type="ARBA" id="ARBA00004328"/>
    </source>
</evidence>
<comment type="subcellular location">
    <subcellularLocation>
        <location evidence="1">Virion</location>
    </subcellularLocation>
</comment>
<accession>A0AAU8AVU7</accession>
<sequence>MKGFVPFFLFNLIFLIMGVFSAKQGPNMDAKRNTFDLSFSNNLTMQFGKIYPVFVKPCDPGDSFNIKASFGLNFLPTVYPVQTPMKAYLHFFYCRNRTVWDDFMNFYTMKDRAGQNLTSSEIIPPYIDSLVQPIGASELSDYMGIPILDYAGYNSSKFFFTNSLGAINPPAPQKMMYSGGVSIILDDAVGTSTYWSYLQDTTTVQGSSKAYYYPFMLIPALPGVKKKPSELFAGIIGQNTVGIATPFTFRYSYLLNTDNMLNPPLDYANIGTMIREEIMASLKAGEQFFIDIPFYSDTELLGLLRYSTFTSPLSLDINVTKVTATTYTIEWIISGEGLPFYRSFSLSSSVISFVGTPNLILPKQGTHYRSLMNRLCMLNTNAIQRGIIGGDSTSVSASSYYDVSWYVPSDSIDVKSPYYSSKNPTGIRLSSLPFRHYEAIYNYFYRDNRNNPLRNDAGDPIYNEVLLNTKSGVEPFSFKFHYHNWEQDFLTTCVQEPQLGVAPLVGISSLGEATFSNDDGSTTTVQLTYGDDGNTVTGWKSSDGIDAPVAQSLIQMSSQGISISDFRNVNAFQTWLEVQMRKTLRFGDSIQGHFNVNPRYDDYLYPEFIGGVTQDVDTYQVNQTVPTDSTPLGSYAGQAICKGSIPRSISKFCDEPGYIIGLLSLVPRPVYSQILPKHFLRHETLDYHFPEFNNISYQPVTYREVCPVQAFNEDPELLDKVFGYQRPWYDLISSIDEAHGQFLKSLQGFVLRREFIGRPELSSRFLEVHPEDLNDIFATRMTDSNDVILGQLYFDVKKKTTISKFGIPSLQV</sequence>
<dbReference type="InterPro" id="IPR016184">
    <property type="entry name" value="Capsid/spike_ssDNA_virus"/>
</dbReference>
<dbReference type="InterPro" id="IPR037002">
    <property type="entry name" value="Microviridae_protein_F_sf"/>
</dbReference>